<dbReference type="PANTHER" id="PTHR31488">
    <property type="entry name" value="DPY-19-LIKE 1, LIKE (H. SAPIENS)"/>
    <property type="match status" value="1"/>
</dbReference>
<reference evidence="9 10" key="2">
    <citation type="submission" date="2018-11" db="EMBL/GenBank/DDBJ databases">
        <authorList>
            <consortium name="Pathogen Informatics"/>
        </authorList>
    </citation>
    <scope>NUCLEOTIDE SEQUENCE [LARGE SCALE GENOMIC DNA]</scope>
</reference>
<keyword evidence="10" id="KW-1185">Reference proteome</keyword>
<evidence type="ECO:0000256" key="4">
    <source>
        <dbReference type="ARBA" id="ARBA00022679"/>
    </source>
</evidence>
<dbReference type="STRING" id="387005.A0A183HJK0"/>
<keyword evidence="7 8" id="KW-0472">Membrane</keyword>
<keyword evidence="3" id="KW-0328">Glycosyltransferase</keyword>
<dbReference type="WBParaSite" id="OFLC_0000766101-mRNA-1">
    <property type="protein sequence ID" value="OFLC_0000766101-mRNA-1"/>
    <property type="gene ID" value="OFLC_0000766101"/>
</dbReference>
<evidence type="ECO:0000256" key="1">
    <source>
        <dbReference type="ARBA" id="ARBA00004141"/>
    </source>
</evidence>
<dbReference type="InterPro" id="IPR018732">
    <property type="entry name" value="Dpy-19/Dpy-19-like"/>
</dbReference>
<feature type="transmembrane region" description="Helical" evidence="8">
    <location>
        <begin position="108"/>
        <end position="127"/>
    </location>
</feature>
<proteinExistence type="inferred from homology"/>
<evidence type="ECO:0000313" key="11">
    <source>
        <dbReference type="WBParaSite" id="OFLC_0000766101-mRNA-1"/>
    </source>
</evidence>
<sequence>MTINSILFITGTGGIKLTISHLMHVEDDAHIMDLLRAKFTTFANFHTRLYTCAREFDFIGSEDLTDLMRTLLLPAAGLSLFLVFMFFLHYEPLMYRDKIRVKPCAEIVYNIVQCICFIIMACLIMRLKLFMTPHLCIIVAILANYEVNLIFYNIFDVI</sequence>
<keyword evidence="5 8" id="KW-0812">Transmembrane</keyword>
<dbReference type="AlphaFoldDB" id="A0A183HJK0"/>
<comment type="similarity">
    <text evidence="2">Belongs to the dpy-19 family.</text>
</comment>
<protein>
    <submittedName>
        <fullName evidence="11">SSD domain-containing protein</fullName>
    </submittedName>
</protein>
<dbReference type="GO" id="GO:0000030">
    <property type="term" value="F:mannosyltransferase activity"/>
    <property type="evidence" value="ECO:0007669"/>
    <property type="project" value="TreeGrafter"/>
</dbReference>
<dbReference type="Proteomes" id="UP000267606">
    <property type="component" value="Unassembled WGS sequence"/>
</dbReference>
<dbReference type="Pfam" id="PF10034">
    <property type="entry name" value="Dpy19"/>
    <property type="match status" value="1"/>
</dbReference>
<dbReference type="PANTHER" id="PTHR31488:SF1">
    <property type="entry name" value="C-MANNOSYLTRANSFERASE DPY19L1"/>
    <property type="match status" value="1"/>
</dbReference>
<accession>A0A183HJK0</accession>
<name>A0A183HJK0_9BILA</name>
<evidence type="ECO:0000256" key="5">
    <source>
        <dbReference type="ARBA" id="ARBA00022692"/>
    </source>
</evidence>
<evidence type="ECO:0000256" key="3">
    <source>
        <dbReference type="ARBA" id="ARBA00022676"/>
    </source>
</evidence>
<dbReference type="GO" id="GO:0005637">
    <property type="term" value="C:nuclear inner membrane"/>
    <property type="evidence" value="ECO:0007669"/>
    <property type="project" value="TreeGrafter"/>
</dbReference>
<feature type="transmembrane region" description="Helical" evidence="8">
    <location>
        <begin position="134"/>
        <end position="155"/>
    </location>
</feature>
<evidence type="ECO:0000313" key="10">
    <source>
        <dbReference type="Proteomes" id="UP000267606"/>
    </source>
</evidence>
<evidence type="ECO:0000256" key="7">
    <source>
        <dbReference type="ARBA" id="ARBA00023136"/>
    </source>
</evidence>
<organism evidence="11">
    <name type="scientific">Onchocerca flexuosa</name>
    <dbReference type="NCBI Taxonomy" id="387005"/>
    <lineage>
        <taxon>Eukaryota</taxon>
        <taxon>Metazoa</taxon>
        <taxon>Ecdysozoa</taxon>
        <taxon>Nematoda</taxon>
        <taxon>Chromadorea</taxon>
        <taxon>Rhabditida</taxon>
        <taxon>Spirurina</taxon>
        <taxon>Spiruromorpha</taxon>
        <taxon>Filarioidea</taxon>
        <taxon>Onchocercidae</taxon>
        <taxon>Onchocerca</taxon>
    </lineage>
</organism>
<evidence type="ECO:0000256" key="6">
    <source>
        <dbReference type="ARBA" id="ARBA00022989"/>
    </source>
</evidence>
<evidence type="ECO:0000256" key="2">
    <source>
        <dbReference type="ARBA" id="ARBA00008744"/>
    </source>
</evidence>
<dbReference type="EMBL" id="UZAJ01008152">
    <property type="protein sequence ID" value="VDO52096.1"/>
    <property type="molecule type" value="Genomic_DNA"/>
</dbReference>
<keyword evidence="6 8" id="KW-1133">Transmembrane helix</keyword>
<feature type="transmembrane region" description="Helical" evidence="8">
    <location>
        <begin position="71"/>
        <end position="88"/>
    </location>
</feature>
<evidence type="ECO:0000256" key="8">
    <source>
        <dbReference type="SAM" id="Phobius"/>
    </source>
</evidence>
<reference evidence="11" key="1">
    <citation type="submission" date="2016-06" db="UniProtKB">
        <authorList>
            <consortium name="WormBaseParasite"/>
        </authorList>
    </citation>
    <scope>IDENTIFICATION</scope>
</reference>
<evidence type="ECO:0000313" key="9">
    <source>
        <dbReference type="EMBL" id="VDO52096.1"/>
    </source>
</evidence>
<keyword evidence="4" id="KW-0808">Transferase</keyword>
<comment type="subcellular location">
    <subcellularLocation>
        <location evidence="1">Membrane</location>
        <topology evidence="1">Multi-pass membrane protein</topology>
    </subcellularLocation>
</comment>
<gene>
    <name evidence="9" type="ORF">OFLC_LOCUS7662</name>
</gene>